<dbReference type="InterPro" id="IPR027443">
    <property type="entry name" value="IPNS-like_sf"/>
</dbReference>
<evidence type="ECO:0000313" key="3">
    <source>
        <dbReference type="Proteomes" id="UP000436088"/>
    </source>
</evidence>
<dbReference type="EMBL" id="VEPZ02001248">
    <property type="protein sequence ID" value="KAE8684138.1"/>
    <property type="molecule type" value="Genomic_DNA"/>
</dbReference>
<name>A0A6A2YXF7_HIBSY</name>
<dbReference type="AlphaFoldDB" id="A0A6A2YXF7"/>
<dbReference type="Proteomes" id="UP000436088">
    <property type="component" value="Unassembled WGS sequence"/>
</dbReference>
<gene>
    <name evidence="2" type="ORF">F3Y22_tig00111151pilonHSYRG00119</name>
</gene>
<dbReference type="SUPFAM" id="SSF51197">
    <property type="entry name" value="Clavaminate synthase-like"/>
    <property type="match status" value="1"/>
</dbReference>
<feature type="domain" description="Fe2OG dioxygenase" evidence="1">
    <location>
        <begin position="45"/>
        <end position="142"/>
    </location>
</feature>
<organism evidence="2 3">
    <name type="scientific">Hibiscus syriacus</name>
    <name type="common">Rose of Sharon</name>
    <dbReference type="NCBI Taxonomy" id="106335"/>
    <lineage>
        <taxon>Eukaryota</taxon>
        <taxon>Viridiplantae</taxon>
        <taxon>Streptophyta</taxon>
        <taxon>Embryophyta</taxon>
        <taxon>Tracheophyta</taxon>
        <taxon>Spermatophyta</taxon>
        <taxon>Magnoliopsida</taxon>
        <taxon>eudicotyledons</taxon>
        <taxon>Gunneridae</taxon>
        <taxon>Pentapetalae</taxon>
        <taxon>rosids</taxon>
        <taxon>malvids</taxon>
        <taxon>Malvales</taxon>
        <taxon>Malvaceae</taxon>
        <taxon>Malvoideae</taxon>
        <taxon>Hibiscus</taxon>
    </lineage>
</organism>
<dbReference type="InterPro" id="IPR050231">
    <property type="entry name" value="Iron_ascorbate_oxido_reductase"/>
</dbReference>
<accession>A0A6A2YXF7</accession>
<dbReference type="InterPro" id="IPR044861">
    <property type="entry name" value="IPNS-like_FE2OG_OXY"/>
</dbReference>
<comment type="caution">
    <text evidence="2">The sequence shown here is derived from an EMBL/GenBank/DDBJ whole genome shotgun (WGS) entry which is preliminary data.</text>
</comment>
<dbReference type="PROSITE" id="PS51471">
    <property type="entry name" value="FE2OG_OXY"/>
    <property type="match status" value="1"/>
</dbReference>
<reference evidence="2" key="1">
    <citation type="submission" date="2019-09" db="EMBL/GenBank/DDBJ databases">
        <title>Draft genome information of white flower Hibiscus syriacus.</title>
        <authorList>
            <person name="Kim Y.-M."/>
        </authorList>
    </citation>
    <scope>NUCLEOTIDE SEQUENCE [LARGE SCALE GENOMIC DNA]</scope>
    <source>
        <strain evidence="2">YM2019G1</strain>
    </source>
</reference>
<keyword evidence="3" id="KW-1185">Reference proteome</keyword>
<proteinExistence type="predicted"/>
<dbReference type="InterPro" id="IPR005123">
    <property type="entry name" value="Oxoglu/Fe-dep_dioxygenase_dom"/>
</dbReference>
<sequence length="174" mass="19572">MLGSNRHLEELSLDSKTTESFTQLAAGLEKTILRMVLESFGVKKYTDELVDATNYTPSAIKYGRPHTDKGWITLLHQNEVNGLEIRTKDGERINIKPSANSFIIISGQSLEGMVKWSIVCALPSGRDKRNKVRYSIGVFARPRGGYPVKVPEGLVDDKNGLLFKPFDLDEYFQH</sequence>
<protein>
    <recommendedName>
        <fullName evidence="1">Fe2OG dioxygenase domain-containing protein</fullName>
    </recommendedName>
</protein>
<evidence type="ECO:0000259" key="1">
    <source>
        <dbReference type="PROSITE" id="PS51471"/>
    </source>
</evidence>
<dbReference type="PANTHER" id="PTHR47990">
    <property type="entry name" value="2-OXOGLUTARATE (2OG) AND FE(II)-DEPENDENT OXYGENASE SUPERFAMILY PROTEIN-RELATED"/>
    <property type="match status" value="1"/>
</dbReference>
<dbReference type="Pfam" id="PF03171">
    <property type="entry name" value="2OG-FeII_Oxy"/>
    <property type="match status" value="1"/>
</dbReference>
<dbReference type="OrthoDB" id="288590at2759"/>
<evidence type="ECO:0000313" key="2">
    <source>
        <dbReference type="EMBL" id="KAE8684138.1"/>
    </source>
</evidence>
<dbReference type="Gene3D" id="2.60.120.330">
    <property type="entry name" value="B-lactam Antibiotic, Isopenicillin N Synthase, Chain"/>
    <property type="match status" value="1"/>
</dbReference>